<dbReference type="InterPro" id="IPR013096">
    <property type="entry name" value="Cupin_2"/>
</dbReference>
<dbReference type="Pfam" id="PF07883">
    <property type="entry name" value="Cupin_2"/>
    <property type="match status" value="1"/>
</dbReference>
<evidence type="ECO:0000313" key="3">
    <source>
        <dbReference type="Proteomes" id="UP000016511"/>
    </source>
</evidence>
<dbReference type="PANTHER" id="PTHR37694">
    <property type="entry name" value="SLR8022 PROTEIN"/>
    <property type="match status" value="1"/>
</dbReference>
<dbReference type="Proteomes" id="UP000016511">
    <property type="component" value="Unassembled WGS sequence"/>
</dbReference>
<name>U1WJQ6_ANEAE</name>
<dbReference type="InterPro" id="IPR014710">
    <property type="entry name" value="RmlC-like_jellyroll"/>
</dbReference>
<accession>U1WJQ6</accession>
<dbReference type="PATRIC" id="fig|649747.3.peg.2785"/>
<sequence length="122" mass="13581">MIKAAREYDLEESSMKVARLRNVLSQRDIGKMNVLEFAKGAIINLQLKAGQSIGRHHTPSDAIVHVVSGRVRFGIGEETVELTRDVVLHMNPKEEHELEAVEDTSLLVIKVGDDTTCGMEKE</sequence>
<dbReference type="STRING" id="649747.HMPREF0083_03081"/>
<evidence type="ECO:0000259" key="1">
    <source>
        <dbReference type="Pfam" id="PF07883"/>
    </source>
</evidence>
<dbReference type="SUPFAM" id="SSF51182">
    <property type="entry name" value="RmlC-like cupins"/>
    <property type="match status" value="1"/>
</dbReference>
<evidence type="ECO:0000313" key="2">
    <source>
        <dbReference type="EMBL" id="ERI08799.1"/>
    </source>
</evidence>
<comment type="caution">
    <text evidence="2">The sequence shown here is derived from an EMBL/GenBank/DDBJ whole genome shotgun (WGS) entry which is preliminary data.</text>
</comment>
<dbReference type="EMBL" id="AWSJ01000189">
    <property type="protein sequence ID" value="ERI08799.1"/>
    <property type="molecule type" value="Genomic_DNA"/>
</dbReference>
<dbReference type="Gene3D" id="2.60.120.10">
    <property type="entry name" value="Jelly Rolls"/>
    <property type="match status" value="1"/>
</dbReference>
<gene>
    <name evidence="2" type="ORF">HMPREF0083_03081</name>
</gene>
<reference evidence="2 3" key="1">
    <citation type="submission" date="2013-08" db="EMBL/GenBank/DDBJ databases">
        <authorList>
            <person name="Weinstock G."/>
            <person name="Sodergren E."/>
            <person name="Wylie T."/>
            <person name="Fulton L."/>
            <person name="Fulton R."/>
            <person name="Fronick C."/>
            <person name="O'Laughlin M."/>
            <person name="Godfrey J."/>
            <person name="Miner T."/>
            <person name="Herter B."/>
            <person name="Appelbaum E."/>
            <person name="Cordes M."/>
            <person name="Lek S."/>
            <person name="Wollam A."/>
            <person name="Pepin K.H."/>
            <person name="Palsikar V.B."/>
            <person name="Mitreva M."/>
            <person name="Wilson R.K."/>
        </authorList>
    </citation>
    <scope>NUCLEOTIDE SEQUENCE [LARGE SCALE GENOMIC DNA]</scope>
    <source>
        <strain evidence="2 3">ATCC 12856</strain>
    </source>
</reference>
<proteinExistence type="predicted"/>
<dbReference type="HOGENOM" id="CLU_164522_0_0_9"/>
<dbReference type="PANTHER" id="PTHR37694:SF1">
    <property type="entry name" value="SLR8022 PROTEIN"/>
    <property type="match status" value="1"/>
</dbReference>
<organism evidence="2 3">
    <name type="scientific">Aneurinibacillus aneurinilyticus ATCC 12856</name>
    <dbReference type="NCBI Taxonomy" id="649747"/>
    <lineage>
        <taxon>Bacteria</taxon>
        <taxon>Bacillati</taxon>
        <taxon>Bacillota</taxon>
        <taxon>Bacilli</taxon>
        <taxon>Bacillales</taxon>
        <taxon>Paenibacillaceae</taxon>
        <taxon>Aneurinibacillus group</taxon>
        <taxon>Aneurinibacillus</taxon>
    </lineage>
</organism>
<dbReference type="InterPro" id="IPR011051">
    <property type="entry name" value="RmlC_Cupin_sf"/>
</dbReference>
<dbReference type="eggNOG" id="COG1917">
    <property type="taxonomic scope" value="Bacteria"/>
</dbReference>
<keyword evidence="3" id="KW-1185">Reference proteome</keyword>
<feature type="domain" description="Cupin type-2" evidence="1">
    <location>
        <begin position="47"/>
        <end position="109"/>
    </location>
</feature>
<dbReference type="AlphaFoldDB" id="U1WJQ6"/>
<protein>
    <submittedName>
        <fullName evidence="2">Cupin domain protein</fullName>
    </submittedName>
</protein>